<organism evidence="2 3">
    <name type="scientific">Beta vulgaris subsp. vulgaris</name>
    <name type="common">Beet</name>
    <dbReference type="NCBI Taxonomy" id="3555"/>
    <lineage>
        <taxon>Eukaryota</taxon>
        <taxon>Viridiplantae</taxon>
        <taxon>Streptophyta</taxon>
        <taxon>Embryophyta</taxon>
        <taxon>Tracheophyta</taxon>
        <taxon>Spermatophyta</taxon>
        <taxon>Magnoliopsida</taxon>
        <taxon>eudicotyledons</taxon>
        <taxon>Gunneridae</taxon>
        <taxon>Pentapetalae</taxon>
        <taxon>Caryophyllales</taxon>
        <taxon>Chenopodiaceae</taxon>
        <taxon>Betoideae</taxon>
        <taxon>Beta</taxon>
    </lineage>
</organism>
<accession>A0A0J8FKG8</accession>
<reference evidence="2 3" key="1">
    <citation type="journal article" date="2014" name="Nature">
        <title>The genome of the recently domesticated crop plant sugar beet (Beta vulgaris).</title>
        <authorList>
            <person name="Dohm J.C."/>
            <person name="Minoche A.E."/>
            <person name="Holtgrawe D."/>
            <person name="Capella-Gutierrez S."/>
            <person name="Zakrzewski F."/>
            <person name="Tafer H."/>
            <person name="Rupp O."/>
            <person name="Sorensen T.R."/>
            <person name="Stracke R."/>
            <person name="Reinhardt R."/>
            <person name="Goesmann A."/>
            <person name="Kraft T."/>
            <person name="Schulz B."/>
            <person name="Stadler P.F."/>
            <person name="Schmidt T."/>
            <person name="Gabaldon T."/>
            <person name="Lehrach H."/>
            <person name="Weisshaar B."/>
            <person name="Himmelbauer H."/>
        </authorList>
    </citation>
    <scope>NUCLEOTIDE SEQUENCE [LARGE SCALE GENOMIC DNA]</scope>
    <source>
        <tissue evidence="2">Taproot</tissue>
    </source>
</reference>
<protein>
    <submittedName>
        <fullName evidence="2">Uncharacterized protein</fullName>
    </submittedName>
</protein>
<dbReference type="Proteomes" id="UP000035740">
    <property type="component" value="Chromosome 3"/>
</dbReference>
<feature type="region of interest" description="Disordered" evidence="1">
    <location>
        <begin position="15"/>
        <end position="121"/>
    </location>
</feature>
<gene>
    <name evidence="2" type="ORF">BVRB_3g050400</name>
</gene>
<dbReference type="ExpressionAtlas" id="A0A0J8FKG8">
    <property type="expression patterns" value="differential"/>
</dbReference>
<feature type="compositionally biased region" description="Polar residues" evidence="1">
    <location>
        <begin position="90"/>
        <end position="99"/>
    </location>
</feature>
<sequence length="133" mass="14663">MIFPLWFLTCCQPSEKVKPEHSSIPATEVPTRETNYPSAPSDVSKDPLTTLDPADEIKLPLKQKDPAISDEDIPVPVMPQPPVKAEPGQLLSTKPTSPINPGDDILSPPEPEAPRNSSKRYFVRTRTFTSCNI</sequence>
<dbReference type="AlphaFoldDB" id="A0A0J8FKG8"/>
<dbReference type="EMBL" id="KQ090056">
    <property type="protein sequence ID" value="KMT16411.1"/>
    <property type="molecule type" value="Genomic_DNA"/>
</dbReference>
<name>A0A0J8FKG8_BETVV</name>
<keyword evidence="3" id="KW-1185">Reference proteome</keyword>
<evidence type="ECO:0000313" key="3">
    <source>
        <dbReference type="Proteomes" id="UP000035740"/>
    </source>
</evidence>
<evidence type="ECO:0000313" key="2">
    <source>
        <dbReference type="EMBL" id="KMT16411.1"/>
    </source>
</evidence>
<proteinExistence type="predicted"/>
<evidence type="ECO:0000256" key="1">
    <source>
        <dbReference type="SAM" id="MobiDB-lite"/>
    </source>
</evidence>
<dbReference type="Gramene" id="KMT16411">
    <property type="protein sequence ID" value="KMT16411"/>
    <property type="gene ID" value="BVRB_3g050400"/>
</dbReference>
<feature type="compositionally biased region" description="Basic and acidic residues" evidence="1">
    <location>
        <begin position="55"/>
        <end position="67"/>
    </location>
</feature>